<dbReference type="InterPro" id="IPR000008">
    <property type="entry name" value="C2_dom"/>
</dbReference>
<name>A0A918I453_9ACTN</name>
<dbReference type="Pfam" id="PF00168">
    <property type="entry name" value="C2"/>
    <property type="match status" value="1"/>
</dbReference>
<dbReference type="InterPro" id="IPR035892">
    <property type="entry name" value="C2_domain_sf"/>
</dbReference>
<keyword evidence="1" id="KW-0732">Signal</keyword>
<gene>
    <name evidence="3" type="ORF">GCM10010274_64530</name>
</gene>
<dbReference type="AlphaFoldDB" id="A0A918I453"/>
<dbReference type="Proteomes" id="UP000636661">
    <property type="component" value="Unassembled WGS sequence"/>
</dbReference>
<evidence type="ECO:0000313" key="4">
    <source>
        <dbReference type="Proteomes" id="UP000636661"/>
    </source>
</evidence>
<dbReference type="Gene3D" id="2.60.40.150">
    <property type="entry name" value="C2 domain"/>
    <property type="match status" value="1"/>
</dbReference>
<feature type="chain" id="PRO_5037180297" description="C2 domain-containing protein" evidence="1">
    <location>
        <begin position="29"/>
        <end position="163"/>
    </location>
</feature>
<dbReference type="PROSITE" id="PS50004">
    <property type="entry name" value="C2"/>
    <property type="match status" value="1"/>
</dbReference>
<evidence type="ECO:0000259" key="2">
    <source>
        <dbReference type="PROSITE" id="PS50004"/>
    </source>
</evidence>
<feature type="domain" description="C2" evidence="2">
    <location>
        <begin position="18"/>
        <end position="142"/>
    </location>
</feature>
<keyword evidence="4" id="KW-1185">Reference proteome</keyword>
<dbReference type="SMART" id="SM00239">
    <property type="entry name" value="C2"/>
    <property type="match status" value="1"/>
</dbReference>
<sequence length="163" mass="17768">MTTGKYRHTFVGIAALLCCAAAPTTLHANSRVEAAPNLRVTVMAAKVDPDRNGMYEDLTGTIDAYAVLSTLPATETHTTTTRRNVSTASWEDEPFTFRPQAAGSYLRVAVWDHDHVGEDDFVADTHISLDYVKEKGLTDITVPLSGKDKESRGTVSVKITNQL</sequence>
<dbReference type="EMBL" id="BMTP01000030">
    <property type="protein sequence ID" value="GGU67121.1"/>
    <property type="molecule type" value="Genomic_DNA"/>
</dbReference>
<accession>A0A918I453</accession>
<reference evidence="3" key="1">
    <citation type="journal article" date="2014" name="Int. J. Syst. Evol. Microbiol.">
        <title>Complete genome sequence of Corynebacterium casei LMG S-19264T (=DSM 44701T), isolated from a smear-ripened cheese.</title>
        <authorList>
            <consortium name="US DOE Joint Genome Institute (JGI-PGF)"/>
            <person name="Walter F."/>
            <person name="Albersmeier A."/>
            <person name="Kalinowski J."/>
            <person name="Ruckert C."/>
        </authorList>
    </citation>
    <scope>NUCLEOTIDE SEQUENCE</scope>
    <source>
        <strain evidence="3">JCM 4391</strain>
    </source>
</reference>
<evidence type="ECO:0000256" key="1">
    <source>
        <dbReference type="SAM" id="SignalP"/>
    </source>
</evidence>
<proteinExistence type="predicted"/>
<reference evidence="3" key="2">
    <citation type="submission" date="2020-09" db="EMBL/GenBank/DDBJ databases">
        <authorList>
            <person name="Sun Q."/>
            <person name="Ohkuma M."/>
        </authorList>
    </citation>
    <scope>NUCLEOTIDE SEQUENCE</scope>
    <source>
        <strain evidence="3">JCM 4391</strain>
    </source>
</reference>
<evidence type="ECO:0000313" key="3">
    <source>
        <dbReference type="EMBL" id="GGU67121.1"/>
    </source>
</evidence>
<comment type="caution">
    <text evidence="3">The sequence shown here is derived from an EMBL/GenBank/DDBJ whole genome shotgun (WGS) entry which is preliminary data.</text>
</comment>
<protein>
    <recommendedName>
        <fullName evidence="2">C2 domain-containing protein</fullName>
    </recommendedName>
</protein>
<dbReference type="CDD" id="cd00030">
    <property type="entry name" value="C2"/>
    <property type="match status" value="1"/>
</dbReference>
<dbReference type="RefSeq" id="WP_189554804.1">
    <property type="nucleotide sequence ID" value="NZ_BMTP01000030.1"/>
</dbReference>
<feature type="signal peptide" evidence="1">
    <location>
        <begin position="1"/>
        <end position="28"/>
    </location>
</feature>
<organism evidence="3 4">
    <name type="scientific">Streptomyces lavendofoliae</name>
    <dbReference type="NCBI Taxonomy" id="67314"/>
    <lineage>
        <taxon>Bacteria</taxon>
        <taxon>Bacillati</taxon>
        <taxon>Actinomycetota</taxon>
        <taxon>Actinomycetes</taxon>
        <taxon>Kitasatosporales</taxon>
        <taxon>Streptomycetaceae</taxon>
        <taxon>Streptomyces</taxon>
    </lineage>
</organism>
<dbReference type="SUPFAM" id="SSF49562">
    <property type="entry name" value="C2 domain (Calcium/lipid-binding domain, CaLB)"/>
    <property type="match status" value="1"/>
</dbReference>